<evidence type="ECO:0000256" key="1">
    <source>
        <dbReference type="ARBA" id="ARBA00006224"/>
    </source>
</evidence>
<gene>
    <name evidence="2" type="ORF">CAOG_005045</name>
</gene>
<evidence type="ECO:0000313" key="2">
    <source>
        <dbReference type="EMBL" id="KJE94401.1"/>
    </source>
</evidence>
<name>A0A0D2UH13_CAPO3</name>
<dbReference type="Proteomes" id="UP000008743">
    <property type="component" value="Unassembled WGS sequence"/>
</dbReference>
<dbReference type="GO" id="GO:0007032">
    <property type="term" value="P:endosome organization"/>
    <property type="evidence" value="ECO:0007669"/>
    <property type="project" value="TreeGrafter"/>
</dbReference>
<organism evidence="2 3">
    <name type="scientific">Capsaspora owczarzaki (strain ATCC 30864)</name>
    <dbReference type="NCBI Taxonomy" id="595528"/>
    <lineage>
        <taxon>Eukaryota</taxon>
        <taxon>Filasterea</taxon>
        <taxon>Capsaspora</taxon>
    </lineage>
</organism>
<dbReference type="STRING" id="595528.A0A0D2UH13"/>
<reference evidence="3" key="1">
    <citation type="submission" date="2011-02" db="EMBL/GenBank/DDBJ databases">
        <title>The Genome Sequence of Capsaspora owczarzaki ATCC 30864.</title>
        <authorList>
            <person name="Russ C."/>
            <person name="Cuomo C."/>
            <person name="Burger G."/>
            <person name="Gray M.W."/>
            <person name="Holland P.W.H."/>
            <person name="King N."/>
            <person name="Lang F.B.F."/>
            <person name="Roger A.J."/>
            <person name="Ruiz-Trillo I."/>
            <person name="Young S.K."/>
            <person name="Zeng Q."/>
            <person name="Gargeya S."/>
            <person name="Alvarado L."/>
            <person name="Berlin A."/>
            <person name="Chapman S.B."/>
            <person name="Chen Z."/>
            <person name="Freedman E."/>
            <person name="Gellesch M."/>
            <person name="Goldberg J."/>
            <person name="Griggs A."/>
            <person name="Gujja S."/>
            <person name="Heilman E."/>
            <person name="Heiman D."/>
            <person name="Howarth C."/>
            <person name="Mehta T."/>
            <person name="Neiman D."/>
            <person name="Pearson M."/>
            <person name="Roberts A."/>
            <person name="Saif S."/>
            <person name="Shea T."/>
            <person name="Shenoy N."/>
            <person name="Sisk P."/>
            <person name="Stolte C."/>
            <person name="Sykes S."/>
            <person name="White J."/>
            <person name="Yandava C."/>
            <person name="Haas B."/>
            <person name="Nusbaum C."/>
            <person name="Birren B."/>
        </authorList>
    </citation>
    <scope>NUCLEOTIDE SEQUENCE</scope>
    <source>
        <strain evidence="3">ATCC 30864</strain>
    </source>
</reference>
<dbReference type="EMBL" id="KE346367">
    <property type="protein sequence ID" value="KJE94401.1"/>
    <property type="molecule type" value="Genomic_DNA"/>
</dbReference>
<sequence>MDFLAENNLCGQTLLRLVSRGNAIIAELLRLSAFVPSVFRMETRADRERYADIVLDFSYFKSSEFYDNKIETNPDLLELDEEFRENHMELLTRFYLAFESIYKYVIDLKRYLEDLDEGIFIQQTQDTVIFNADGKQLMAEALFLYGVMLMIVDMRLEGPVRERLLVSYNRYRGAQTSDAHVDDVCKLLRSTRFNPRDGWAKRPAGYPEDYFARVPISPQFIDMVLGRLRTDDVYNQISAYPLPEQRSAALATQASMLYVILFFAPDILQNQQAKMREIVDKHFPDNWIITIYMGVPVNLMDAWEPYKAARLALNNTGELGNVKHLAERYVSRVNKLNKDVAAFLTEGVLVEEYVLDHIPKLMSCMRDCNVTLRWLMLHTNEAAAEGSTRSRKIRELVLAAGFNHRDLFQLLLNTSQFEFVLKQLFSELLERKQAKWQACQKEAAERMTELADVFSGTKPLTRIEKNENLQAYFTEMAKQINSLDYSDSTSAGRKIIQLIQALEEVQEFHQLETSLQIKQFLAETRTYLHQMIRTINIKEEVLVNIELIADISYAWEIIDLFTPFMQESIKHDPSVVIKLRATFLKQASALDGPLIRINQAASPDLVSVSQYYSGELVSYVRKVLQIIPESMFRILEKIIHIQTESMTELPTRLDKDKMREFCHLDERYEVARLTHAISVFTEGILAMKTTLVGIIKIDPKQLLEDGIRKELVQQVALAMDRVLVFPRGKNELDGRLDQLALRMDGFRRSFEYIQDYVNIYGLRIWQEEVSRIINYNVEQECNSFLKTKVYDFQSIYQSTAIPIPRFPPAPEDVSVNFIGRLAREILGLTDTRTTAYIEAMSAWYDTKTFKEVFAIRSFGRLQKAVGTFGLTGLDRLFSFMIVRELQVFTSLIRKHLKLERGLKGLLEEISRSLEPTHQLPDQPQKLYAAAIAKMAKLFPAYVDVIMRVGQLQILRRQIAHELLFSCKLDSKLLASTLTVFNTSIKMDIDEHYRDPNKPYPAEDNPLLFELAAYLESAGISDPFTKIYTTSTKLDHFPLLNCMFVLAQLTKLSYNKSVGALMSRTKNDPLDGTPFAVGIITLLKQFHSSHSSKFLALLGQFVRAHLNFGPKDKVVELPAEVVNVLVFLEEYSKYSGISRKSVEAHIPSYVFDHFRQ</sequence>
<dbReference type="PANTHER" id="PTHR15691:SF6">
    <property type="entry name" value="WASH COMPLEX SUBUNIT 5"/>
    <property type="match status" value="1"/>
</dbReference>
<dbReference type="AlphaFoldDB" id="A0A0D2UH13"/>
<keyword evidence="3" id="KW-1185">Reference proteome</keyword>
<dbReference type="OrthoDB" id="565118at2759"/>
<dbReference type="GO" id="GO:0005768">
    <property type="term" value="C:endosome"/>
    <property type="evidence" value="ECO:0007669"/>
    <property type="project" value="TreeGrafter"/>
</dbReference>
<dbReference type="OMA" id="FFPDNWV"/>
<dbReference type="PhylomeDB" id="A0A0D2UH13"/>
<dbReference type="GO" id="GO:0071203">
    <property type="term" value="C:WASH complex"/>
    <property type="evidence" value="ECO:0007669"/>
    <property type="project" value="InterPro"/>
</dbReference>
<comment type="similarity">
    <text evidence="1">Belongs to the strumpellin family.</text>
</comment>
<accession>A0A0D2UH13</accession>
<dbReference type="GO" id="GO:0030041">
    <property type="term" value="P:actin filament polymerization"/>
    <property type="evidence" value="ECO:0007669"/>
    <property type="project" value="TreeGrafter"/>
</dbReference>
<protein>
    <submittedName>
        <fullName evidence="2">Strumpellin</fullName>
    </submittedName>
</protein>
<proteinExistence type="inferred from homology"/>
<evidence type="ECO:0000313" key="3">
    <source>
        <dbReference type="Proteomes" id="UP000008743"/>
    </source>
</evidence>
<dbReference type="Pfam" id="PF10266">
    <property type="entry name" value="Strumpellin"/>
    <property type="match status" value="1"/>
</dbReference>
<dbReference type="eggNOG" id="KOG3666">
    <property type="taxonomic scope" value="Eukaryota"/>
</dbReference>
<dbReference type="PANTHER" id="PTHR15691">
    <property type="entry name" value="WASH COMPLEX SUBUNIT 5"/>
    <property type="match status" value="1"/>
</dbReference>
<dbReference type="InParanoid" id="A0A0D2UH13"/>
<dbReference type="RefSeq" id="XP_004346730.1">
    <property type="nucleotide sequence ID" value="XM_004346680.2"/>
</dbReference>
<dbReference type="GO" id="GO:0051125">
    <property type="term" value="P:regulation of actin nucleation"/>
    <property type="evidence" value="ECO:0007669"/>
    <property type="project" value="TreeGrafter"/>
</dbReference>
<dbReference type="GO" id="GO:0140285">
    <property type="term" value="P:endosome fission"/>
    <property type="evidence" value="ECO:0007669"/>
    <property type="project" value="TreeGrafter"/>
</dbReference>
<dbReference type="InterPro" id="IPR019393">
    <property type="entry name" value="WASH_strumpellin"/>
</dbReference>